<dbReference type="AlphaFoldDB" id="C6BUU9"/>
<evidence type="ECO:0000313" key="4">
    <source>
        <dbReference type="Proteomes" id="UP000002601"/>
    </source>
</evidence>
<feature type="transmembrane region" description="Helical" evidence="2">
    <location>
        <begin position="78"/>
        <end position="100"/>
    </location>
</feature>
<keyword evidence="4" id="KW-1185">Reference proteome</keyword>
<gene>
    <name evidence="3" type="ordered locus">Desal_0014</name>
</gene>
<keyword evidence="2" id="KW-0472">Membrane</keyword>
<keyword evidence="2" id="KW-0812">Transmembrane</keyword>
<evidence type="ECO:0000313" key="3">
    <source>
        <dbReference type="EMBL" id="ACS78086.1"/>
    </source>
</evidence>
<dbReference type="Proteomes" id="UP000002601">
    <property type="component" value="Chromosome"/>
</dbReference>
<proteinExistence type="predicted"/>
<reference evidence="3 4" key="1">
    <citation type="submission" date="2009-06" db="EMBL/GenBank/DDBJ databases">
        <title>Complete sequence of Desulfovibrio salexigens DSM 2638.</title>
        <authorList>
            <consortium name="US DOE Joint Genome Institute"/>
            <person name="Lucas S."/>
            <person name="Copeland A."/>
            <person name="Lapidus A."/>
            <person name="Glavina del Rio T."/>
            <person name="Tice H."/>
            <person name="Bruce D."/>
            <person name="Goodwin L."/>
            <person name="Pitluck S."/>
            <person name="Munk A.C."/>
            <person name="Brettin T."/>
            <person name="Detter J.C."/>
            <person name="Han C."/>
            <person name="Tapia R."/>
            <person name="Larimer F."/>
            <person name="Land M."/>
            <person name="Hauser L."/>
            <person name="Kyrpides N."/>
            <person name="Anderson I."/>
            <person name="Wall J.D."/>
            <person name="Arkin A.P."/>
            <person name="Dehal P."/>
            <person name="Chivian D."/>
            <person name="Giles B."/>
            <person name="Hazen T.C."/>
        </authorList>
    </citation>
    <scope>NUCLEOTIDE SEQUENCE [LARGE SCALE GENOMIC DNA]</scope>
    <source>
        <strain evidence="4">ATCC 14822 / DSM 2638 / NCIMB 8403 / VKM B-1763</strain>
    </source>
</reference>
<dbReference type="EMBL" id="CP001649">
    <property type="protein sequence ID" value="ACS78086.1"/>
    <property type="molecule type" value="Genomic_DNA"/>
</dbReference>
<dbReference type="HOGENOM" id="CLU_709254_0_0_7"/>
<evidence type="ECO:0000256" key="2">
    <source>
        <dbReference type="SAM" id="Phobius"/>
    </source>
</evidence>
<dbReference type="eggNOG" id="ENOG5033YGA">
    <property type="taxonomic scope" value="Bacteria"/>
</dbReference>
<organism evidence="3 4">
    <name type="scientific">Maridesulfovibrio salexigens (strain ATCC 14822 / DSM 2638 / NCIMB 8403 / VKM B-1763)</name>
    <name type="common">Desulfovibrio salexigens</name>
    <dbReference type="NCBI Taxonomy" id="526222"/>
    <lineage>
        <taxon>Bacteria</taxon>
        <taxon>Pseudomonadati</taxon>
        <taxon>Thermodesulfobacteriota</taxon>
        <taxon>Desulfovibrionia</taxon>
        <taxon>Desulfovibrionales</taxon>
        <taxon>Desulfovibrionaceae</taxon>
        <taxon>Maridesulfovibrio</taxon>
    </lineage>
</organism>
<accession>C6BUU9</accession>
<feature type="region of interest" description="Disordered" evidence="1">
    <location>
        <begin position="238"/>
        <end position="257"/>
    </location>
</feature>
<sequence>MWKEYLKAVKSKVGVSNTTALFISLLALANSYFTYKGSLLYVDQWPVALIFAFSVQAAIALSLIVLPKVAGLARWAMYLVYSVALVLSVLSAFTFIYTGATGEQVANKYNVKLTKAVSEYMSDLHQAERKFLRKSLYDLEERKRIADEELNRGRRSGLGPGDGDHYYLKLEKYESAKVRYGEIKENYKHFELLRKDIGKKLTTKYSTNEIITLLYELRSLASSPEALKVKDNDVEQALNNKSSSQIAKRQHSRKHEIANHELDPSECKDLACKIVAICHVTWNRDSDEALLEPLYKLLANIKSLALEGNGNDIGIAFTAINHDVRVNPLVAWLQTDEILIPDERLMTFLVNTNEGGNKFRVLWQLSLLQPEVVADYFEKLQGTGPLAIT</sequence>
<protein>
    <submittedName>
        <fullName evidence="3">Uncharacterized protein</fullName>
    </submittedName>
</protein>
<name>C6BUU9_MARSD</name>
<feature type="transmembrane region" description="Helical" evidence="2">
    <location>
        <begin position="45"/>
        <end position="66"/>
    </location>
</feature>
<keyword evidence="2" id="KW-1133">Transmembrane helix</keyword>
<feature type="transmembrane region" description="Helical" evidence="2">
    <location>
        <begin position="12"/>
        <end position="33"/>
    </location>
</feature>
<evidence type="ECO:0000256" key="1">
    <source>
        <dbReference type="SAM" id="MobiDB-lite"/>
    </source>
</evidence>
<dbReference type="RefSeq" id="WP_012765612.1">
    <property type="nucleotide sequence ID" value="NC_012881.1"/>
</dbReference>
<dbReference type="KEGG" id="dsa:Desal_0014"/>
<feature type="compositionally biased region" description="Polar residues" evidence="1">
    <location>
        <begin position="238"/>
        <end position="247"/>
    </location>
</feature>